<keyword evidence="3" id="KW-1185">Reference proteome</keyword>
<protein>
    <recommendedName>
        <fullName evidence="4">Lipoprotein</fullName>
    </recommendedName>
</protein>
<feature type="signal peptide" evidence="1">
    <location>
        <begin position="1"/>
        <end position="21"/>
    </location>
</feature>
<name>E8ZH93_MYCHL</name>
<sequence>MPVRSSVRKYLLGLACASSVAVCSSYYFLVDDSNSKITLSEAKFKIRNRRKTDWSGAIADIKNADINSLPEGLKAAKEIEANAERWAKLVCDEADYDMNESNMDGYLKYCTD</sequence>
<evidence type="ECO:0000313" key="2">
    <source>
        <dbReference type="EMBL" id="CBY92514.1"/>
    </source>
</evidence>
<evidence type="ECO:0000256" key="1">
    <source>
        <dbReference type="SAM" id="SignalP"/>
    </source>
</evidence>
<evidence type="ECO:0000313" key="3">
    <source>
        <dbReference type="Proteomes" id="UP000008637"/>
    </source>
</evidence>
<organism evidence="2 3">
    <name type="scientific">Mycoplasma haemofelis (strain Langford 1)</name>
    <name type="common">Haemobartonella felis</name>
    <dbReference type="NCBI Taxonomy" id="941640"/>
    <lineage>
        <taxon>Bacteria</taxon>
        <taxon>Bacillati</taxon>
        <taxon>Mycoplasmatota</taxon>
        <taxon>Mollicutes</taxon>
        <taxon>Mycoplasmataceae</taxon>
        <taxon>Mycoplasma</taxon>
    </lineage>
</organism>
<dbReference type="EMBL" id="FR773153">
    <property type="protein sequence ID" value="CBY92514.1"/>
    <property type="molecule type" value="Genomic_DNA"/>
</dbReference>
<dbReference type="HOGENOM" id="CLU_2143084_0_0_14"/>
<keyword evidence="1" id="KW-0732">Signal</keyword>
<accession>E8ZH93</accession>
<dbReference type="Proteomes" id="UP000008637">
    <property type="component" value="Chromosome"/>
</dbReference>
<feature type="chain" id="PRO_5003236075" description="Lipoprotein" evidence="1">
    <location>
        <begin position="22"/>
        <end position="112"/>
    </location>
</feature>
<dbReference type="AlphaFoldDB" id="E8ZH93"/>
<gene>
    <name evidence="2" type="ordered locus">HF1_05060</name>
</gene>
<dbReference type="KEGG" id="mha:HF1_05060"/>
<reference evidence="2 3" key="1">
    <citation type="journal article" date="2011" name="J. Bacteriol.">
        <title>Complete genome sequence of Mycoplasma haemofelis, a hemotropic mycoplasma.</title>
        <authorList>
            <person name="Barker E.N."/>
            <person name="Helps C.R."/>
            <person name="Peters I.R."/>
            <person name="Darby A.C."/>
            <person name="Radford A.D."/>
            <person name="Tasker S."/>
        </authorList>
    </citation>
    <scope>NUCLEOTIDE SEQUENCE [LARGE SCALE GENOMIC DNA]</scope>
    <source>
        <strain evidence="2 3">Langford 1</strain>
    </source>
</reference>
<proteinExistence type="predicted"/>
<evidence type="ECO:0008006" key="4">
    <source>
        <dbReference type="Google" id="ProtNLM"/>
    </source>
</evidence>